<reference evidence="12 13" key="1">
    <citation type="submission" date="2020-08" db="EMBL/GenBank/DDBJ databases">
        <title>A Genomic Blueprint of the Chicken Gut Microbiome.</title>
        <authorList>
            <person name="Gilroy R."/>
            <person name="Ravi A."/>
            <person name="Getino M."/>
            <person name="Pursley I."/>
            <person name="Horton D.L."/>
            <person name="Alikhan N.-F."/>
            <person name="Baker D."/>
            <person name="Gharbi K."/>
            <person name="Hall N."/>
            <person name="Watson M."/>
            <person name="Adriaenssens E.M."/>
            <person name="Foster-Nyarko E."/>
            <person name="Jarju S."/>
            <person name="Secka A."/>
            <person name="Antonio M."/>
            <person name="Oren A."/>
            <person name="Chaudhuri R."/>
            <person name="La Ragione R.M."/>
            <person name="Hildebrand F."/>
            <person name="Pallen M.J."/>
        </authorList>
    </citation>
    <scope>NUCLEOTIDE SEQUENCE [LARGE SCALE GENOMIC DNA]</scope>
    <source>
        <strain evidence="12 13">Re31</strain>
    </source>
</reference>
<name>A0ABR8XDX4_9BACL</name>
<dbReference type="PANTHER" id="PTHR42829">
    <property type="entry name" value="NADH-UBIQUINONE OXIDOREDUCTASE CHAIN 5"/>
    <property type="match status" value="1"/>
</dbReference>
<dbReference type="InterPro" id="IPR001750">
    <property type="entry name" value="ND/Mrp_TM"/>
</dbReference>
<dbReference type="PRINTS" id="PR01434">
    <property type="entry name" value="NADHDHGNASE5"/>
</dbReference>
<feature type="transmembrane region" description="Helical" evidence="8">
    <location>
        <begin position="12"/>
        <end position="30"/>
    </location>
</feature>
<comment type="subunit">
    <text evidence="8">Forms a complex with DabA.</text>
</comment>
<dbReference type="InterPro" id="IPR046396">
    <property type="entry name" value="Transporter_DabB"/>
</dbReference>
<comment type="caution">
    <text evidence="12">The sequence shown here is derived from an EMBL/GenBank/DDBJ whole genome shotgun (WGS) entry which is preliminary data.</text>
</comment>
<dbReference type="GO" id="GO:0016491">
    <property type="term" value="F:oxidoreductase activity"/>
    <property type="evidence" value="ECO:0007669"/>
    <property type="project" value="UniProtKB-KW"/>
</dbReference>
<proteinExistence type="inferred from homology"/>
<dbReference type="InterPro" id="IPR001516">
    <property type="entry name" value="Proton_antipo_N"/>
</dbReference>
<feature type="transmembrane region" description="Helical" evidence="8">
    <location>
        <begin position="165"/>
        <end position="184"/>
    </location>
</feature>
<evidence type="ECO:0000256" key="8">
    <source>
        <dbReference type="HAMAP-Rule" id="MF_00862"/>
    </source>
</evidence>
<keyword evidence="3 8" id="KW-0813">Transport</keyword>
<dbReference type="InterPro" id="IPR003945">
    <property type="entry name" value="NU5C-like"/>
</dbReference>
<feature type="transmembrane region" description="Helical" evidence="8">
    <location>
        <begin position="302"/>
        <end position="323"/>
    </location>
</feature>
<dbReference type="Proteomes" id="UP000640930">
    <property type="component" value="Unassembled WGS sequence"/>
</dbReference>
<feature type="domain" description="NADH-Ubiquinone oxidoreductase (complex I) chain 5 N-terminal" evidence="11">
    <location>
        <begin position="68"/>
        <end position="106"/>
    </location>
</feature>
<evidence type="ECO:0000256" key="4">
    <source>
        <dbReference type="ARBA" id="ARBA00022475"/>
    </source>
</evidence>
<feature type="transmembrane region" description="Helical" evidence="8">
    <location>
        <begin position="105"/>
        <end position="121"/>
    </location>
</feature>
<dbReference type="RefSeq" id="WP_191707847.1">
    <property type="nucleotide sequence ID" value="NZ_JACSQA010000018.1"/>
</dbReference>
<keyword evidence="4 8" id="KW-1003">Cell membrane</keyword>
<feature type="transmembrane region" description="Helical" evidence="8">
    <location>
        <begin position="446"/>
        <end position="466"/>
    </location>
</feature>
<dbReference type="Pfam" id="PF00361">
    <property type="entry name" value="Proton_antipo_M"/>
    <property type="match status" value="1"/>
</dbReference>
<keyword evidence="13" id="KW-1185">Reference proteome</keyword>
<feature type="transmembrane region" description="Helical" evidence="8">
    <location>
        <begin position="354"/>
        <end position="373"/>
    </location>
</feature>
<keyword evidence="5 8" id="KW-0812">Transmembrane</keyword>
<feature type="domain" description="NADH:quinone oxidoreductase/Mrp antiporter transmembrane" evidence="10">
    <location>
        <begin position="122"/>
        <end position="404"/>
    </location>
</feature>
<feature type="transmembrane region" description="Helical" evidence="8">
    <location>
        <begin position="267"/>
        <end position="290"/>
    </location>
</feature>
<keyword evidence="6 8" id="KW-1133">Transmembrane helix</keyword>
<feature type="transmembrane region" description="Helical" evidence="8">
    <location>
        <begin position="407"/>
        <end position="426"/>
    </location>
</feature>
<dbReference type="HAMAP" id="MF_00862">
    <property type="entry name" value="DabB"/>
    <property type="match status" value="1"/>
</dbReference>
<feature type="transmembrane region" description="Helical" evidence="8">
    <location>
        <begin position="42"/>
        <end position="61"/>
    </location>
</feature>
<dbReference type="NCBIfam" id="NF006373">
    <property type="entry name" value="PRK08601.1"/>
    <property type="match status" value="1"/>
</dbReference>
<feature type="transmembrane region" description="Helical" evidence="8">
    <location>
        <begin position="73"/>
        <end position="93"/>
    </location>
</feature>
<comment type="similarity">
    <text evidence="2">Belongs to the CPA3 antiporters (TC 2.A.63) subunit A family.</text>
</comment>
<organism evidence="12 13">
    <name type="scientific">Ureibacillus galli</name>
    <dbReference type="NCBI Taxonomy" id="2762222"/>
    <lineage>
        <taxon>Bacteria</taxon>
        <taxon>Bacillati</taxon>
        <taxon>Bacillota</taxon>
        <taxon>Bacilli</taxon>
        <taxon>Bacillales</taxon>
        <taxon>Caryophanaceae</taxon>
        <taxon>Ureibacillus</taxon>
    </lineage>
</organism>
<feature type="transmembrane region" description="Helical" evidence="8">
    <location>
        <begin position="380"/>
        <end position="401"/>
    </location>
</feature>
<accession>A0ABR8XDX4</accession>
<protein>
    <recommendedName>
        <fullName evidence="8">Probable inorganic carbon transporter subunit DabB</fullName>
    </recommendedName>
</protein>
<dbReference type="PANTHER" id="PTHR42829:SF1">
    <property type="entry name" value="INORGANIC CARBON TRANSPORTER SUBUNIT DABB-RELATED"/>
    <property type="match status" value="1"/>
</dbReference>
<dbReference type="EMBL" id="JACSQA010000018">
    <property type="protein sequence ID" value="MBD8027410.1"/>
    <property type="molecule type" value="Genomic_DNA"/>
</dbReference>
<evidence type="ECO:0000256" key="9">
    <source>
        <dbReference type="RuleBase" id="RU000320"/>
    </source>
</evidence>
<evidence type="ECO:0000256" key="3">
    <source>
        <dbReference type="ARBA" id="ARBA00022448"/>
    </source>
</evidence>
<keyword evidence="12" id="KW-0560">Oxidoreductase</keyword>
<keyword evidence="7 8" id="KW-0472">Membrane</keyword>
<evidence type="ECO:0000256" key="5">
    <source>
        <dbReference type="ARBA" id="ARBA00022692"/>
    </source>
</evidence>
<evidence type="ECO:0000259" key="11">
    <source>
        <dbReference type="Pfam" id="PF00662"/>
    </source>
</evidence>
<comment type="subcellular location">
    <subcellularLocation>
        <location evidence="1 8">Cell membrane</location>
        <topology evidence="1 8">Multi-pass membrane protein</topology>
    </subcellularLocation>
    <subcellularLocation>
        <location evidence="9">Membrane</location>
        <topology evidence="9">Multi-pass membrane protein</topology>
    </subcellularLocation>
</comment>
<evidence type="ECO:0000313" key="13">
    <source>
        <dbReference type="Proteomes" id="UP000640930"/>
    </source>
</evidence>
<evidence type="ECO:0000256" key="7">
    <source>
        <dbReference type="ARBA" id="ARBA00023136"/>
    </source>
</evidence>
<sequence>MFNFLDMSIFPTVFFIVLAISALSSIIFLNPNTPISYIRIHIGFIALPPIVALLALFSNGGRIIMGPFHFDSLSWLLAFFVLTISLIVQRYCIQYLHGDKAYRKYFTLLTLTTIVDSVAWFSNDLRLLLFCWGATLLGLTLLISLKREWQVARNAAKTCSRLFTLSWGLLTLAIVWLAEVTNHWQLTDVLTTSSLAQLESWEQTGITLLFVVAVVIPAAQWPFQRWLLDSVVAPTPISAVMHAGIVNAGGIILTLFAPLFVGSPVQILLFIFSSISVLIGTGIMLVQVDYKRQLVGSTIAQMGFMLIQCALGAYLAAIIHAVLHGLFKSTLFLQAGSVLDHHQSKVYTKKPLPFVWIFTGSVLALLVGIGFWLTSPEEGYQLVSAFMLGWSVFLAWIQLVAFGLGKIGRIFGLLVFVGGGIIYLYIHQLLHHALKDMIPKIQSPSIGAILIIFILLLASVIGIWLVRNRLSNLYTVIYLWLVRFGEPHEDGIESHPSYLKQLISQGGK</sequence>
<evidence type="ECO:0000259" key="10">
    <source>
        <dbReference type="Pfam" id="PF00361"/>
    </source>
</evidence>
<comment type="function">
    <text evidence="8">Part of an energy-coupled inorganic carbon pump.</text>
</comment>
<feature type="transmembrane region" description="Helical" evidence="8">
    <location>
        <begin position="127"/>
        <end position="145"/>
    </location>
</feature>
<evidence type="ECO:0000256" key="1">
    <source>
        <dbReference type="ARBA" id="ARBA00004651"/>
    </source>
</evidence>
<feature type="transmembrane region" description="Helical" evidence="8">
    <location>
        <begin position="235"/>
        <end position="261"/>
    </location>
</feature>
<evidence type="ECO:0000256" key="2">
    <source>
        <dbReference type="ARBA" id="ARBA00008483"/>
    </source>
</evidence>
<comment type="similarity">
    <text evidence="8">Belongs to the inorganic carbon transporter (TC 9.A.2) DabB family.</text>
</comment>
<dbReference type="Pfam" id="PF00662">
    <property type="entry name" value="Proton_antipo_N"/>
    <property type="match status" value="1"/>
</dbReference>
<evidence type="ECO:0000313" key="12">
    <source>
        <dbReference type="EMBL" id="MBD8027410.1"/>
    </source>
</evidence>
<gene>
    <name evidence="8" type="primary">dabB</name>
    <name evidence="12" type="ORF">H9636_12170</name>
</gene>
<evidence type="ECO:0000256" key="6">
    <source>
        <dbReference type="ARBA" id="ARBA00022989"/>
    </source>
</evidence>